<accession>A0A3N5BA10</accession>
<dbReference type="EMBL" id="RKRF01000008">
    <property type="protein sequence ID" value="RPF54217.1"/>
    <property type="molecule type" value="Genomic_DNA"/>
</dbReference>
<keyword evidence="6" id="KW-0482">Metalloprotease</keyword>
<reference evidence="10 11" key="1">
    <citation type="submission" date="2018-11" db="EMBL/GenBank/DDBJ databases">
        <title>Genomic Encyclopedia of Type Strains, Phase IV (KMG-IV): sequencing the most valuable type-strain genomes for metagenomic binning, comparative biology and taxonomic classification.</title>
        <authorList>
            <person name="Goeker M."/>
        </authorList>
    </citation>
    <scope>NUCLEOTIDE SEQUENCE [LARGE SCALE GENOMIC DNA]</scope>
    <source>
        <strain evidence="10 11">DSM 18090</strain>
    </source>
</reference>
<dbReference type="GO" id="GO:0008270">
    <property type="term" value="F:zinc ion binding"/>
    <property type="evidence" value="ECO:0007669"/>
    <property type="project" value="InterPro"/>
</dbReference>
<keyword evidence="3" id="KW-0645">Protease</keyword>
<feature type="domain" description="Peptidase M14" evidence="9">
    <location>
        <begin position="532"/>
        <end position="825"/>
    </location>
</feature>
<dbReference type="Pfam" id="PF00246">
    <property type="entry name" value="Peptidase_M14"/>
    <property type="match status" value="1"/>
</dbReference>
<keyword evidence="11" id="KW-1185">Reference proteome</keyword>
<dbReference type="GO" id="GO:0004181">
    <property type="term" value="F:metallocarboxypeptidase activity"/>
    <property type="evidence" value="ECO:0007669"/>
    <property type="project" value="InterPro"/>
</dbReference>
<dbReference type="Gene3D" id="3.40.630.10">
    <property type="entry name" value="Zn peptidases"/>
    <property type="match status" value="1"/>
</dbReference>
<dbReference type="GO" id="GO:0005615">
    <property type="term" value="C:extracellular space"/>
    <property type="evidence" value="ECO:0007669"/>
    <property type="project" value="TreeGrafter"/>
</dbReference>
<dbReference type="GO" id="GO:0006508">
    <property type="term" value="P:proteolysis"/>
    <property type="evidence" value="ECO:0007669"/>
    <property type="project" value="UniProtKB-KW"/>
</dbReference>
<dbReference type="Proteomes" id="UP000276443">
    <property type="component" value="Unassembled WGS sequence"/>
</dbReference>
<evidence type="ECO:0000256" key="4">
    <source>
        <dbReference type="ARBA" id="ARBA00022801"/>
    </source>
</evidence>
<organism evidence="10 11">
    <name type="scientific">Aquisalibacillus elongatus</name>
    <dbReference type="NCBI Taxonomy" id="485577"/>
    <lineage>
        <taxon>Bacteria</taxon>
        <taxon>Bacillati</taxon>
        <taxon>Bacillota</taxon>
        <taxon>Bacilli</taxon>
        <taxon>Bacillales</taxon>
        <taxon>Bacillaceae</taxon>
        <taxon>Aquisalibacillus</taxon>
    </lineage>
</organism>
<dbReference type="SMART" id="SM00631">
    <property type="entry name" value="Zn_pept"/>
    <property type="match status" value="1"/>
</dbReference>
<sequence length="829" mass="93784">MYKKLGVLFSVVLCVVMLTSVEHTYSESESLEGVALEDQTYVYQNKSKDSKQLKGYNSGSILKFKNQEGNWYTAVVILNNERVSGYIHKEDVDVITTEQKDLTGYSVNHTKVYQSPTKNDDHWKSYAKGEKLYYKTFSEQWYEATVYVNGEPKTGYIHVGDVDEPTQEPTSLSGVGVKKPTTVYDSPNSNSDALKTYPSGSFLKFETFIEGWYKATVYLNHKPHTGYIKASDVDFPTDQPENLSGVGVKSPTKVYALPNASSDVLKSYQSGSILKYQTFIDGWYKATVYLNHEPHTGYIKASDVEEPVDQVEDLTGFVVKNQAHVYSKLNRSSDTLKSYGQGEKLYFQTFTQNWYKATVYLNHKAHTGYIHKSDVEIPVEDQKNLKGYGYDGTTHVYSKPSKQSSPLKSYREGSLLYYRSFMDQWYEATVYLDGQAHTGYIHRHDVIDHQAEQEDLSGYAINESTYVYKGTSRNSKKLKGYSYGSKLKFKSFTKNWYEATVYLNHEPHTGYIHKNDVTLGEINPKSVVNPKTKYSYQQMIKDINELESMYPGLVSSSVIGQSYDGRDLYTVKVGNGSTKVHINASTHAREWMTTNLVMDQIDTYSQAYVRNSKVDGYNVRDLLNKVSIYYVPMVNPDGVMLVQEGAGAVSNSSEVIDINGGSKDFSAWKANARGVDLNRNYTSLWDNVKNDPGEPSPTNFKGYEPMSEPEVQALSQYVDLQNFDTAIAYHSSGEIIYWDTLAEGELKEDSRDIADRLSDKTSYPLSMTEGVSGGHFTDWFLFNEFSPNFTLEISPFVGPQPVPLNNYDRIWGQNDSVGLILAEEALKLD</sequence>
<comment type="caution">
    <text evidence="10">The sequence shown here is derived from an EMBL/GenBank/DDBJ whole genome shotgun (WGS) entry which is preliminary data.</text>
</comment>
<protein>
    <submittedName>
        <fullName evidence="10">Zinc carboxypeptidase</fullName>
    </submittedName>
</protein>
<keyword evidence="5" id="KW-0862">Zinc</keyword>
<feature type="region of interest" description="Disordered" evidence="8">
    <location>
        <begin position="165"/>
        <end position="184"/>
    </location>
</feature>
<comment type="cofactor">
    <cofactor evidence="1">
        <name>Zn(2+)</name>
        <dbReference type="ChEBI" id="CHEBI:29105"/>
    </cofactor>
</comment>
<name>A0A3N5BA10_9BACI</name>
<keyword evidence="10" id="KW-0121">Carboxypeptidase</keyword>
<evidence type="ECO:0000256" key="1">
    <source>
        <dbReference type="ARBA" id="ARBA00001947"/>
    </source>
</evidence>
<evidence type="ECO:0000256" key="8">
    <source>
        <dbReference type="SAM" id="MobiDB-lite"/>
    </source>
</evidence>
<dbReference type="OrthoDB" id="9802862at2"/>
<evidence type="ECO:0000256" key="3">
    <source>
        <dbReference type="ARBA" id="ARBA00022670"/>
    </source>
</evidence>
<evidence type="ECO:0000256" key="6">
    <source>
        <dbReference type="ARBA" id="ARBA00023049"/>
    </source>
</evidence>
<dbReference type="InterPro" id="IPR000834">
    <property type="entry name" value="Peptidase_M14"/>
</dbReference>
<evidence type="ECO:0000259" key="9">
    <source>
        <dbReference type="PROSITE" id="PS52035"/>
    </source>
</evidence>
<dbReference type="PANTHER" id="PTHR11705">
    <property type="entry name" value="PROTEASE FAMILY M14 CARBOXYPEPTIDASE A,B"/>
    <property type="match status" value="1"/>
</dbReference>
<evidence type="ECO:0000256" key="5">
    <source>
        <dbReference type="ARBA" id="ARBA00022833"/>
    </source>
</evidence>
<comment type="similarity">
    <text evidence="2 7">Belongs to the peptidase M14 family.</text>
</comment>
<evidence type="ECO:0000256" key="7">
    <source>
        <dbReference type="PROSITE-ProRule" id="PRU01379"/>
    </source>
</evidence>
<dbReference type="AlphaFoldDB" id="A0A3N5BA10"/>
<keyword evidence="4" id="KW-0378">Hydrolase</keyword>
<evidence type="ECO:0000313" key="10">
    <source>
        <dbReference type="EMBL" id="RPF54217.1"/>
    </source>
</evidence>
<dbReference type="PANTHER" id="PTHR11705:SF143">
    <property type="entry name" value="SLL0236 PROTEIN"/>
    <property type="match status" value="1"/>
</dbReference>
<dbReference type="RefSeq" id="WP_124221028.1">
    <property type="nucleotide sequence ID" value="NZ_RKRF01000008.1"/>
</dbReference>
<evidence type="ECO:0000256" key="2">
    <source>
        <dbReference type="ARBA" id="ARBA00005988"/>
    </source>
</evidence>
<gene>
    <name evidence="10" type="ORF">EDC24_1410</name>
</gene>
<feature type="active site" description="Proton donor/acceptor" evidence="7">
    <location>
        <position position="792"/>
    </location>
</feature>
<dbReference type="PROSITE" id="PS52035">
    <property type="entry name" value="PEPTIDASE_M14"/>
    <property type="match status" value="1"/>
</dbReference>
<proteinExistence type="inferred from homology"/>
<dbReference type="Gene3D" id="2.30.30.40">
    <property type="entry name" value="SH3 Domains"/>
    <property type="match status" value="4"/>
</dbReference>
<dbReference type="SUPFAM" id="SSF53187">
    <property type="entry name" value="Zn-dependent exopeptidases"/>
    <property type="match status" value="1"/>
</dbReference>
<evidence type="ECO:0000313" key="11">
    <source>
        <dbReference type="Proteomes" id="UP000276443"/>
    </source>
</evidence>
<dbReference type="PRINTS" id="PR00765">
    <property type="entry name" value="CRBOXYPTASEA"/>
</dbReference>